<evidence type="ECO:0000313" key="2">
    <source>
        <dbReference type="EMBL" id="QDS98247.1"/>
    </source>
</evidence>
<evidence type="ECO:0000256" key="1">
    <source>
        <dbReference type="SAM" id="MobiDB-lite"/>
    </source>
</evidence>
<dbReference type="Proteomes" id="UP000319852">
    <property type="component" value="Chromosome"/>
</dbReference>
<keyword evidence="3" id="KW-1185">Reference proteome</keyword>
<feature type="compositionally biased region" description="Polar residues" evidence="1">
    <location>
        <begin position="47"/>
        <end position="61"/>
    </location>
</feature>
<reference evidence="2 3" key="1">
    <citation type="submission" date="2019-02" db="EMBL/GenBank/DDBJ databases">
        <title>Deep-cultivation of Planctomycetes and their phenomic and genomic characterization uncovers novel biology.</title>
        <authorList>
            <person name="Wiegand S."/>
            <person name="Jogler M."/>
            <person name="Boedeker C."/>
            <person name="Pinto D."/>
            <person name="Vollmers J."/>
            <person name="Rivas-Marin E."/>
            <person name="Kohn T."/>
            <person name="Peeters S.H."/>
            <person name="Heuer A."/>
            <person name="Rast P."/>
            <person name="Oberbeckmann S."/>
            <person name="Bunk B."/>
            <person name="Jeske O."/>
            <person name="Meyerdierks A."/>
            <person name="Storesund J.E."/>
            <person name="Kallscheuer N."/>
            <person name="Luecker S."/>
            <person name="Lage O.M."/>
            <person name="Pohl T."/>
            <person name="Merkel B.J."/>
            <person name="Hornburger P."/>
            <person name="Mueller R.-W."/>
            <person name="Bruemmer F."/>
            <person name="Labrenz M."/>
            <person name="Spormann A.M."/>
            <person name="Op den Camp H."/>
            <person name="Overmann J."/>
            <person name="Amann R."/>
            <person name="Jetten M.S.M."/>
            <person name="Mascher T."/>
            <person name="Medema M.H."/>
            <person name="Devos D.P."/>
            <person name="Kaster A.-K."/>
            <person name="Ovreas L."/>
            <person name="Rohde M."/>
            <person name="Galperin M.Y."/>
            <person name="Jogler C."/>
        </authorList>
    </citation>
    <scope>NUCLEOTIDE SEQUENCE [LARGE SCALE GENOMIC DNA]</scope>
    <source>
        <strain evidence="2 3">HG15A2</strain>
    </source>
</reference>
<evidence type="ECO:0000313" key="3">
    <source>
        <dbReference type="Proteomes" id="UP000319852"/>
    </source>
</evidence>
<protein>
    <submittedName>
        <fullName evidence="2">Uncharacterized protein</fullName>
    </submittedName>
</protein>
<organism evidence="2 3">
    <name type="scientific">Adhaeretor mobilis</name>
    <dbReference type="NCBI Taxonomy" id="1930276"/>
    <lineage>
        <taxon>Bacteria</taxon>
        <taxon>Pseudomonadati</taxon>
        <taxon>Planctomycetota</taxon>
        <taxon>Planctomycetia</taxon>
        <taxon>Pirellulales</taxon>
        <taxon>Lacipirellulaceae</taxon>
        <taxon>Adhaeretor</taxon>
    </lineage>
</organism>
<sequence length="75" mass="8474">MFRSNSYYYKSIKKKRLRPGRTPGLSRQCCNTIFGIPLDTAGQRLSSTTQECDATEAQEQQGARLRDASDEDIVD</sequence>
<dbReference type="KEGG" id="amob:HG15A2_15200"/>
<name>A0A517MU01_9BACT</name>
<dbReference type="AlphaFoldDB" id="A0A517MU01"/>
<accession>A0A517MU01</accession>
<feature type="region of interest" description="Disordered" evidence="1">
    <location>
        <begin position="47"/>
        <end position="75"/>
    </location>
</feature>
<gene>
    <name evidence="2" type="ORF">HG15A2_15200</name>
</gene>
<proteinExistence type="predicted"/>
<dbReference type="EMBL" id="CP036263">
    <property type="protein sequence ID" value="QDS98247.1"/>
    <property type="molecule type" value="Genomic_DNA"/>
</dbReference>